<keyword evidence="8" id="KW-0648">Protein biosynthesis</keyword>
<keyword evidence="6 7" id="KW-0030">Aminoacyl-tRNA synthetase</keyword>
<dbReference type="EMBL" id="CP076456">
    <property type="protein sequence ID" value="QWQ37837.1"/>
    <property type="molecule type" value="Genomic_DNA"/>
</dbReference>
<feature type="compositionally biased region" description="Basic and acidic residues" evidence="9">
    <location>
        <begin position="125"/>
        <end position="137"/>
    </location>
</feature>
<feature type="binding site" evidence="7">
    <location>
        <position position="118"/>
    </location>
    <ligand>
        <name>Zn(2+)</name>
        <dbReference type="ChEBI" id="CHEBI:29105"/>
    </ligand>
</feature>
<name>A0A975XMI1_9MICC</name>
<keyword evidence="12" id="KW-1185">Reference proteome</keyword>
<dbReference type="Proteomes" id="UP000680588">
    <property type="component" value="Chromosome"/>
</dbReference>
<keyword evidence="3 7" id="KW-0547">Nucleotide-binding</keyword>
<feature type="binding site" evidence="7">
    <location>
        <begin position="7"/>
        <end position="11"/>
    </location>
    <ligand>
        <name>L-glutamate</name>
        <dbReference type="ChEBI" id="CHEBI:29985"/>
    </ligand>
</feature>
<dbReference type="InterPro" id="IPR020058">
    <property type="entry name" value="Glu/Gln-tRNA-synth_Ib_cat-dom"/>
</dbReference>
<dbReference type="HAMAP" id="MF_01428">
    <property type="entry name" value="Glu_Q_tRNA_synth"/>
    <property type="match status" value="1"/>
</dbReference>
<dbReference type="InterPro" id="IPR000924">
    <property type="entry name" value="Glu/Gln-tRNA-synth"/>
</dbReference>
<dbReference type="InterPro" id="IPR049940">
    <property type="entry name" value="GluQ/Sye"/>
</dbReference>
<dbReference type="AlphaFoldDB" id="A0A975XMI1"/>
<evidence type="ECO:0000259" key="10">
    <source>
        <dbReference type="Pfam" id="PF00749"/>
    </source>
</evidence>
<evidence type="ECO:0000256" key="4">
    <source>
        <dbReference type="ARBA" id="ARBA00022833"/>
    </source>
</evidence>
<dbReference type="GO" id="GO:0006400">
    <property type="term" value="P:tRNA modification"/>
    <property type="evidence" value="ECO:0007669"/>
    <property type="project" value="InterPro"/>
</dbReference>
<comment type="function">
    <text evidence="7">Catalyzes the tRNA-independent activation of glutamate in presence of ATP and the subsequent transfer of glutamate onto a tRNA(Asp). Glutamate is transferred on the 2-amino-5-(4,5-dihydroxy-2-cyclopenten-1-yl) moiety of the queuosine in the wobble position of the QUC anticodon.</text>
</comment>
<dbReference type="InterPro" id="IPR022380">
    <property type="entry name" value="Glu-Q_tRNA(Asp)_Synthase"/>
</dbReference>
<dbReference type="SUPFAM" id="SSF52374">
    <property type="entry name" value="Nucleotidylyl transferase"/>
    <property type="match status" value="1"/>
</dbReference>
<keyword evidence="2 7" id="KW-0479">Metal-binding</keyword>
<dbReference type="GO" id="GO:0005524">
    <property type="term" value="F:ATP binding"/>
    <property type="evidence" value="ECO:0007669"/>
    <property type="project" value="UniProtKB-KW"/>
</dbReference>
<feature type="short sequence motif" description="'HIGH' region" evidence="7">
    <location>
        <begin position="10"/>
        <end position="20"/>
    </location>
</feature>
<keyword evidence="5 7" id="KW-0067">ATP-binding</keyword>
<evidence type="ECO:0000313" key="11">
    <source>
        <dbReference type="EMBL" id="QWQ37837.1"/>
    </source>
</evidence>
<dbReference type="PROSITE" id="PS00178">
    <property type="entry name" value="AA_TRNA_LIGASE_I"/>
    <property type="match status" value="1"/>
</dbReference>
<feature type="short sequence motif" description="'KMSKS' region" evidence="7">
    <location>
        <begin position="234"/>
        <end position="238"/>
    </location>
</feature>
<feature type="region of interest" description="Disordered" evidence="9">
    <location>
        <begin position="110"/>
        <end position="137"/>
    </location>
</feature>
<evidence type="ECO:0000256" key="6">
    <source>
        <dbReference type="ARBA" id="ARBA00023146"/>
    </source>
</evidence>
<comment type="cofactor">
    <cofactor evidence="7">
        <name>Zn(2+)</name>
        <dbReference type="ChEBI" id="CHEBI:29105"/>
    </cofactor>
    <text evidence="7">Binds 1 zinc ion per subunit.</text>
</comment>
<feature type="binding site" evidence="7">
    <location>
        <position position="178"/>
    </location>
    <ligand>
        <name>L-glutamate</name>
        <dbReference type="ChEBI" id="CHEBI:29985"/>
    </ligand>
</feature>
<proteinExistence type="inferred from homology"/>
<evidence type="ECO:0000256" key="3">
    <source>
        <dbReference type="ARBA" id="ARBA00022741"/>
    </source>
</evidence>
<evidence type="ECO:0000256" key="2">
    <source>
        <dbReference type="ARBA" id="ARBA00022723"/>
    </source>
</evidence>
<feature type="binding site" evidence="7">
    <location>
        <position position="97"/>
    </location>
    <ligand>
        <name>Zn(2+)</name>
        <dbReference type="ChEBI" id="CHEBI:29105"/>
    </ligand>
</feature>
<keyword evidence="4 7" id="KW-0862">Zinc</keyword>
<dbReference type="KEGG" id="asun:KG104_03125"/>
<keyword evidence="1 7" id="KW-0436">Ligase</keyword>
<feature type="binding site" evidence="7">
    <location>
        <position position="237"/>
    </location>
    <ligand>
        <name>ATP</name>
        <dbReference type="ChEBI" id="CHEBI:30616"/>
    </ligand>
</feature>
<evidence type="ECO:0000256" key="8">
    <source>
        <dbReference type="RuleBase" id="RU363037"/>
    </source>
</evidence>
<feature type="binding site" evidence="7">
    <location>
        <position position="43"/>
    </location>
    <ligand>
        <name>L-glutamate</name>
        <dbReference type="ChEBI" id="CHEBI:29985"/>
    </ligand>
</feature>
<dbReference type="NCBIfam" id="TIGR03838">
    <property type="entry name" value="queuosine_YadB"/>
    <property type="match status" value="1"/>
</dbReference>
<sequence>MTAGAGRFAPSPSGDLHVGNLRTAVLAWLFARSSGRGFLLRVEDLDPERSRTEAAQLRDLTALGLSWDAVPVRQSERTGYYLAAIDRLSEAGRVYECFCTRSEIADAPRAPHAPPGAYPGTCRNLTEEERARRRRDRPAALRLRADAEQYTVKDLLHGTFTGPVDDMVLLRNDGVPPYNLAVVIDDAAQGIDQVVRGGDLLTSAPRQAYLASLLGLPEVVYAHVPLVLNGAGQRLAKRDGAITLTALAGIGMDSDDVRNLILASLNLPPGTLENALDAFSPALLPRGPWVFDSPGSVLPGL</sequence>
<feature type="domain" description="Glutamyl/glutaminyl-tRNA synthetase class Ib catalytic" evidence="10">
    <location>
        <begin position="7"/>
        <end position="245"/>
    </location>
</feature>
<evidence type="ECO:0000256" key="7">
    <source>
        <dbReference type="HAMAP-Rule" id="MF_01428"/>
    </source>
</evidence>
<evidence type="ECO:0000256" key="9">
    <source>
        <dbReference type="SAM" id="MobiDB-lite"/>
    </source>
</evidence>
<gene>
    <name evidence="11" type="primary">gluQRS</name>
    <name evidence="7" type="synonym">gluQ</name>
    <name evidence="11" type="ORF">KG104_03125</name>
</gene>
<dbReference type="NCBIfam" id="NF004314">
    <property type="entry name" value="PRK05710.1-3"/>
    <property type="match status" value="1"/>
</dbReference>
<feature type="binding site" evidence="7">
    <location>
        <position position="196"/>
    </location>
    <ligand>
        <name>L-glutamate</name>
        <dbReference type="ChEBI" id="CHEBI:29985"/>
    </ligand>
</feature>
<evidence type="ECO:0000256" key="1">
    <source>
        <dbReference type="ARBA" id="ARBA00022598"/>
    </source>
</evidence>
<dbReference type="Gene3D" id="3.40.50.620">
    <property type="entry name" value="HUPs"/>
    <property type="match status" value="1"/>
</dbReference>
<dbReference type="Pfam" id="PF00749">
    <property type="entry name" value="tRNA-synt_1c"/>
    <property type="match status" value="1"/>
</dbReference>
<dbReference type="GO" id="GO:0008270">
    <property type="term" value="F:zinc ion binding"/>
    <property type="evidence" value="ECO:0007669"/>
    <property type="project" value="UniProtKB-UniRule"/>
</dbReference>
<dbReference type="PANTHER" id="PTHR43311:SF1">
    <property type="entry name" value="GLUTAMYL-Q TRNA(ASP) SYNTHETASE"/>
    <property type="match status" value="1"/>
</dbReference>
<protein>
    <recommendedName>
        <fullName evidence="7">Glutamyl-Q tRNA(Asp) synthetase</fullName>
        <shortName evidence="7">Glu-Q-RSs</shortName>
        <ecNumber evidence="7">6.1.1.-</ecNumber>
    </recommendedName>
</protein>
<reference evidence="11" key="1">
    <citation type="submission" date="2021-06" db="EMBL/GenBank/DDBJ databases">
        <title>Novel species in genus Arthrobacter.</title>
        <authorList>
            <person name="Zhang G."/>
        </authorList>
    </citation>
    <scope>NUCLEOTIDE SEQUENCE</scope>
    <source>
        <strain evidence="11">Zg-ZUI122</strain>
    </source>
</reference>
<dbReference type="NCBIfam" id="NF004315">
    <property type="entry name" value="PRK05710.1-4"/>
    <property type="match status" value="1"/>
</dbReference>
<dbReference type="PANTHER" id="PTHR43311">
    <property type="entry name" value="GLUTAMATE--TRNA LIGASE"/>
    <property type="match status" value="1"/>
</dbReference>
<feature type="binding site" evidence="7">
    <location>
        <position position="99"/>
    </location>
    <ligand>
        <name>Zn(2+)</name>
        <dbReference type="ChEBI" id="CHEBI:29105"/>
    </ligand>
</feature>
<accession>A0A975XMI1</accession>
<comment type="similarity">
    <text evidence="7">Belongs to the class-I aminoacyl-tRNA synthetase family. GluQ subfamily.</text>
</comment>
<dbReference type="InterPro" id="IPR014729">
    <property type="entry name" value="Rossmann-like_a/b/a_fold"/>
</dbReference>
<dbReference type="EC" id="6.1.1.-" evidence="7"/>
<feature type="binding site" evidence="7">
    <location>
        <position position="122"/>
    </location>
    <ligand>
        <name>Zn(2+)</name>
        <dbReference type="ChEBI" id="CHEBI:29105"/>
    </ligand>
</feature>
<dbReference type="GO" id="GO:0004818">
    <property type="term" value="F:glutamate-tRNA ligase activity"/>
    <property type="evidence" value="ECO:0007669"/>
    <property type="project" value="TreeGrafter"/>
</dbReference>
<dbReference type="InterPro" id="IPR001412">
    <property type="entry name" value="aa-tRNA-synth_I_CS"/>
</dbReference>
<dbReference type="RefSeq" id="WP_207347234.1">
    <property type="nucleotide sequence ID" value="NZ_CP076456.1"/>
</dbReference>
<dbReference type="PRINTS" id="PR00987">
    <property type="entry name" value="TRNASYNTHGLU"/>
</dbReference>
<dbReference type="GO" id="GO:0005829">
    <property type="term" value="C:cytosol"/>
    <property type="evidence" value="ECO:0007669"/>
    <property type="project" value="TreeGrafter"/>
</dbReference>
<evidence type="ECO:0000313" key="12">
    <source>
        <dbReference type="Proteomes" id="UP000680588"/>
    </source>
</evidence>
<organism evidence="11 12">
    <name type="scientific">Arthrobacter sunyaminii</name>
    <dbReference type="NCBI Taxonomy" id="2816859"/>
    <lineage>
        <taxon>Bacteria</taxon>
        <taxon>Bacillati</taxon>
        <taxon>Actinomycetota</taxon>
        <taxon>Actinomycetes</taxon>
        <taxon>Micrococcales</taxon>
        <taxon>Micrococcaceae</taxon>
        <taxon>Arthrobacter</taxon>
    </lineage>
</organism>
<dbReference type="GO" id="GO:0006424">
    <property type="term" value="P:glutamyl-tRNA aminoacylation"/>
    <property type="evidence" value="ECO:0007669"/>
    <property type="project" value="InterPro"/>
</dbReference>
<evidence type="ECO:0000256" key="5">
    <source>
        <dbReference type="ARBA" id="ARBA00022840"/>
    </source>
</evidence>